<feature type="domain" description="RanBP2-type" evidence="6">
    <location>
        <begin position="385"/>
        <end position="414"/>
    </location>
</feature>
<evidence type="ECO:0000256" key="3">
    <source>
        <dbReference type="ARBA" id="ARBA00022833"/>
    </source>
</evidence>
<dbReference type="InterPro" id="IPR001876">
    <property type="entry name" value="Znf_RanBP2"/>
</dbReference>
<dbReference type="InterPro" id="IPR036443">
    <property type="entry name" value="Znf_RanBP2_sf"/>
</dbReference>
<dbReference type="Proteomes" id="UP001152523">
    <property type="component" value="Unassembled WGS sequence"/>
</dbReference>
<comment type="caution">
    <text evidence="7">The sequence shown here is derived from an EMBL/GenBank/DDBJ whole genome shotgun (WGS) entry which is preliminary data.</text>
</comment>
<proteinExistence type="predicted"/>
<evidence type="ECO:0000256" key="1">
    <source>
        <dbReference type="ARBA" id="ARBA00022723"/>
    </source>
</evidence>
<evidence type="ECO:0000256" key="4">
    <source>
        <dbReference type="PROSITE-ProRule" id="PRU00322"/>
    </source>
</evidence>
<keyword evidence="8" id="KW-1185">Reference proteome</keyword>
<dbReference type="SMART" id="SM00547">
    <property type="entry name" value="ZnF_RBZ"/>
    <property type="match status" value="4"/>
</dbReference>
<keyword evidence="2 4" id="KW-0863">Zinc-finger</keyword>
<dbReference type="GO" id="GO:0005737">
    <property type="term" value="C:cytoplasm"/>
    <property type="evidence" value="ECO:0007669"/>
    <property type="project" value="TreeGrafter"/>
</dbReference>
<keyword evidence="1" id="KW-0479">Metal-binding</keyword>
<dbReference type="SUPFAM" id="SSF90209">
    <property type="entry name" value="Ran binding protein zinc finger-like"/>
    <property type="match status" value="4"/>
</dbReference>
<dbReference type="AlphaFoldDB" id="A0AAV0E814"/>
<reference evidence="7" key="1">
    <citation type="submission" date="2022-07" db="EMBL/GenBank/DDBJ databases">
        <authorList>
            <person name="Macas J."/>
            <person name="Novak P."/>
            <person name="Neumann P."/>
        </authorList>
    </citation>
    <scope>NUCLEOTIDE SEQUENCE</scope>
</reference>
<dbReference type="Gene3D" id="4.10.1060.10">
    <property type="entry name" value="Zinc finger, RanBP2-type"/>
    <property type="match status" value="4"/>
</dbReference>
<protein>
    <recommendedName>
        <fullName evidence="6">RanBP2-type domain-containing protein</fullName>
    </recommendedName>
</protein>
<dbReference type="PROSITE" id="PS01358">
    <property type="entry name" value="ZF_RANBP2_1"/>
    <property type="match status" value="3"/>
</dbReference>
<feature type="region of interest" description="Disordered" evidence="5">
    <location>
        <begin position="410"/>
        <end position="430"/>
    </location>
</feature>
<dbReference type="PANTHER" id="PTHR23111">
    <property type="entry name" value="ZINC FINGER PROTEIN"/>
    <property type="match status" value="1"/>
</dbReference>
<accession>A0AAV0E814</accession>
<dbReference type="Pfam" id="PF00641">
    <property type="entry name" value="Zn_ribbon_RanBP"/>
    <property type="match status" value="3"/>
</dbReference>
<feature type="domain" description="RanBP2-type" evidence="6">
    <location>
        <begin position="346"/>
        <end position="375"/>
    </location>
</feature>
<keyword evidence="3" id="KW-0862">Zinc</keyword>
<feature type="compositionally biased region" description="Polar residues" evidence="5">
    <location>
        <begin position="410"/>
        <end position="419"/>
    </location>
</feature>
<evidence type="ECO:0000256" key="5">
    <source>
        <dbReference type="SAM" id="MobiDB-lite"/>
    </source>
</evidence>
<evidence type="ECO:0000256" key="2">
    <source>
        <dbReference type="ARBA" id="ARBA00022771"/>
    </source>
</evidence>
<name>A0AAV0E814_9ASTE</name>
<dbReference type="EMBL" id="CAMAPF010000852">
    <property type="protein sequence ID" value="CAH9118394.1"/>
    <property type="molecule type" value="Genomic_DNA"/>
</dbReference>
<feature type="domain" description="RanBP2-type" evidence="6">
    <location>
        <begin position="436"/>
        <end position="465"/>
    </location>
</feature>
<evidence type="ECO:0000259" key="6">
    <source>
        <dbReference type="PROSITE" id="PS50199"/>
    </source>
</evidence>
<organism evidence="7 8">
    <name type="scientific">Cuscuta epithymum</name>
    <dbReference type="NCBI Taxonomy" id="186058"/>
    <lineage>
        <taxon>Eukaryota</taxon>
        <taxon>Viridiplantae</taxon>
        <taxon>Streptophyta</taxon>
        <taxon>Embryophyta</taxon>
        <taxon>Tracheophyta</taxon>
        <taxon>Spermatophyta</taxon>
        <taxon>Magnoliopsida</taxon>
        <taxon>eudicotyledons</taxon>
        <taxon>Gunneridae</taxon>
        <taxon>Pentapetalae</taxon>
        <taxon>asterids</taxon>
        <taxon>lamiids</taxon>
        <taxon>Solanales</taxon>
        <taxon>Convolvulaceae</taxon>
        <taxon>Cuscuteae</taxon>
        <taxon>Cuscuta</taxon>
        <taxon>Cuscuta subgen. Cuscuta</taxon>
    </lineage>
</organism>
<dbReference type="GO" id="GO:0003729">
    <property type="term" value="F:mRNA binding"/>
    <property type="evidence" value="ECO:0007669"/>
    <property type="project" value="TreeGrafter"/>
</dbReference>
<evidence type="ECO:0000313" key="7">
    <source>
        <dbReference type="EMBL" id="CAH9118394.1"/>
    </source>
</evidence>
<dbReference type="PROSITE" id="PS50199">
    <property type="entry name" value="ZF_RANBP2_2"/>
    <property type="match status" value="4"/>
</dbReference>
<dbReference type="GO" id="GO:0008270">
    <property type="term" value="F:zinc ion binding"/>
    <property type="evidence" value="ECO:0007669"/>
    <property type="project" value="UniProtKB-KW"/>
</dbReference>
<sequence>MSASIFFGSHGASIFRNQLYRCPRIASPFLLANRIVLLRGHCSSASAADCVLTFPVESSESDVNVRHPWPEWINFVDCLKTKGYLPKISDASSSVVTMSEGSGDVSVYRETNILKNAYLNFARDRFDILSNCLASIISINANIRAQNVEEDDSITFGNTIFCRMLPTHDMQAVVQKGCPNLFRKAVNSAKRLRVYLQLNERHACDACNLRGSCDRANVILKESEGSARTVDIVRLLVLYALDPLVTSREEKPPPRREQIEASVRKLLLELVELSETPIDPKLTKPIPITSPEMERSTGYMVDKGLESDELHEHLTGHKNKFNSVSYGNNPRISTWKKVGRDNVNMKKGDWICSKCNFMNYAKNMQCLECKAEASKRFFGDDIEMRKGDWKCIKCEFINFASRSSCRICTEPQPNQQPNLSEDRPKRLLGNNDTEMRKGDWKCTKCEFINFASRSSCKRCTEPQLKRGLNPGEWNCPSCDFLNYRKNMVCKKCNHERPRELQT</sequence>
<gene>
    <name evidence="7" type="ORF">CEPIT_LOCUS22256</name>
</gene>
<dbReference type="PANTHER" id="PTHR23111:SF40">
    <property type="entry name" value="RNA-BINDING PROTEIN INVOLVED IN HETEROCHROMATIN ASSEMBLY-RELATED"/>
    <property type="match status" value="1"/>
</dbReference>
<evidence type="ECO:0000313" key="8">
    <source>
        <dbReference type="Proteomes" id="UP001152523"/>
    </source>
</evidence>
<feature type="domain" description="RanBP2-type" evidence="6">
    <location>
        <begin position="469"/>
        <end position="498"/>
    </location>
</feature>